<dbReference type="EMBL" id="BPQB01000135">
    <property type="protein sequence ID" value="GJF00124.1"/>
    <property type="molecule type" value="Genomic_DNA"/>
</dbReference>
<name>A0A9P3LLU5_9APHY</name>
<dbReference type="AlphaFoldDB" id="A0A9P3LLU5"/>
<reference evidence="1 2" key="1">
    <citation type="submission" date="2021-08" db="EMBL/GenBank/DDBJ databases">
        <title>Draft Genome Sequence of Phanerochaete sordida strain YK-624.</title>
        <authorList>
            <person name="Mori T."/>
            <person name="Dohra H."/>
            <person name="Suzuki T."/>
            <person name="Kawagishi H."/>
            <person name="Hirai H."/>
        </authorList>
    </citation>
    <scope>NUCLEOTIDE SEQUENCE [LARGE SCALE GENOMIC DNA]</scope>
    <source>
        <strain evidence="1 2">YK-624</strain>
    </source>
</reference>
<accession>A0A9P3LLU5</accession>
<sequence>MLKKYCPRPILPNLTRLVWDDHQLVRYLSLITQDTLVALKCLVEDEEELHIVLRCIETSSPHLRELTIEADELEMPSELDESAAHAITSLNYLTSLTYNNSNLSQGVVLDLSRNPRLSCISLGLGEWNQSAPLSPSWGGFPALAELALCFARDIDDFACAATFVHHLNGACLTDLRVHLLPPAHAGEFGQLMSALRNLARLQKCQISFGHSVLWGDVVLSGVALAPLHVLADMRIFWLQHAPITFEPDATRALARAWTHLESLEFDSSAQHHSHLRLDDLAIFAEHCPMLRILALQVAPITGDWCCDLGVRTSTSSLMCLALGKSVIDPLAATQVAAYLAKIFPVAFVRRYTWGDGSGAVAVIERVNVLKRALVPQGMASIAES</sequence>
<dbReference type="InterPro" id="IPR032675">
    <property type="entry name" value="LRR_dom_sf"/>
</dbReference>
<proteinExistence type="predicted"/>
<dbReference type="OrthoDB" id="2841072at2759"/>
<gene>
    <name evidence="1" type="ORF">PsYK624_164030</name>
</gene>
<protein>
    <recommendedName>
        <fullName evidence="3">F-box domain-containing protein</fullName>
    </recommendedName>
</protein>
<evidence type="ECO:0008006" key="3">
    <source>
        <dbReference type="Google" id="ProtNLM"/>
    </source>
</evidence>
<comment type="caution">
    <text evidence="1">The sequence shown here is derived from an EMBL/GenBank/DDBJ whole genome shotgun (WGS) entry which is preliminary data.</text>
</comment>
<dbReference type="Proteomes" id="UP000703269">
    <property type="component" value="Unassembled WGS sequence"/>
</dbReference>
<evidence type="ECO:0000313" key="1">
    <source>
        <dbReference type="EMBL" id="GJF00124.1"/>
    </source>
</evidence>
<dbReference type="SUPFAM" id="SSF52047">
    <property type="entry name" value="RNI-like"/>
    <property type="match status" value="1"/>
</dbReference>
<keyword evidence="2" id="KW-1185">Reference proteome</keyword>
<evidence type="ECO:0000313" key="2">
    <source>
        <dbReference type="Proteomes" id="UP000703269"/>
    </source>
</evidence>
<dbReference type="Gene3D" id="3.80.10.10">
    <property type="entry name" value="Ribonuclease Inhibitor"/>
    <property type="match status" value="1"/>
</dbReference>
<organism evidence="1 2">
    <name type="scientific">Phanerochaete sordida</name>
    <dbReference type="NCBI Taxonomy" id="48140"/>
    <lineage>
        <taxon>Eukaryota</taxon>
        <taxon>Fungi</taxon>
        <taxon>Dikarya</taxon>
        <taxon>Basidiomycota</taxon>
        <taxon>Agaricomycotina</taxon>
        <taxon>Agaricomycetes</taxon>
        <taxon>Polyporales</taxon>
        <taxon>Phanerochaetaceae</taxon>
        <taxon>Phanerochaete</taxon>
    </lineage>
</organism>